<sequence>MLIVEVVFSRKRANTCVQMSEKRTLRVGAMENSRSSLALKEERRRKSEERKQMKERMEKEMQLLEQQRMLLMEDRNRETIQQSNEMLNDSEEDEYEGECVEEEESVEQEKFGYTKYMSQELKDIEAVLLQKQKERNKLCSDGDIDAIMKSNERQRRRFVSESGVTRMSTVPDLGSFEKYQDDEIEETDSVLVYTSKNRLRSRRSIFIRTGP</sequence>
<reference evidence="2" key="2">
    <citation type="submission" date="2020-11" db="EMBL/GenBank/DDBJ databases">
        <authorList>
            <person name="McCartney M.A."/>
            <person name="Auch B."/>
            <person name="Kono T."/>
            <person name="Mallez S."/>
            <person name="Becker A."/>
            <person name="Gohl D.M."/>
            <person name="Silverstein K.A.T."/>
            <person name="Koren S."/>
            <person name="Bechman K.B."/>
            <person name="Herman A."/>
            <person name="Abrahante J.E."/>
            <person name="Garbe J."/>
        </authorList>
    </citation>
    <scope>NUCLEOTIDE SEQUENCE</scope>
    <source>
        <strain evidence="2">Duluth1</strain>
        <tissue evidence="2">Whole animal</tissue>
    </source>
</reference>
<evidence type="ECO:0000313" key="3">
    <source>
        <dbReference type="Proteomes" id="UP000828390"/>
    </source>
</evidence>
<protein>
    <submittedName>
        <fullName evidence="2">Uncharacterized protein</fullName>
    </submittedName>
</protein>
<keyword evidence="3" id="KW-1185">Reference proteome</keyword>
<feature type="region of interest" description="Disordered" evidence="1">
    <location>
        <begin position="31"/>
        <end position="56"/>
    </location>
</feature>
<dbReference type="AlphaFoldDB" id="A0A9D4M635"/>
<accession>A0A9D4M635</accession>
<proteinExistence type="predicted"/>
<dbReference type="Proteomes" id="UP000828390">
    <property type="component" value="Unassembled WGS sequence"/>
</dbReference>
<dbReference type="EMBL" id="JAIWYP010000002">
    <property type="protein sequence ID" value="KAH3870878.1"/>
    <property type="molecule type" value="Genomic_DNA"/>
</dbReference>
<evidence type="ECO:0000313" key="2">
    <source>
        <dbReference type="EMBL" id="KAH3870878.1"/>
    </source>
</evidence>
<reference evidence="2" key="1">
    <citation type="journal article" date="2019" name="bioRxiv">
        <title>The Genome of the Zebra Mussel, Dreissena polymorpha: A Resource for Invasive Species Research.</title>
        <authorList>
            <person name="McCartney M.A."/>
            <person name="Auch B."/>
            <person name="Kono T."/>
            <person name="Mallez S."/>
            <person name="Zhang Y."/>
            <person name="Obille A."/>
            <person name="Becker A."/>
            <person name="Abrahante J.E."/>
            <person name="Garbe J."/>
            <person name="Badalamenti J.P."/>
            <person name="Herman A."/>
            <person name="Mangelson H."/>
            <person name="Liachko I."/>
            <person name="Sullivan S."/>
            <person name="Sone E.D."/>
            <person name="Koren S."/>
            <person name="Silverstein K.A.T."/>
            <person name="Beckman K.B."/>
            <person name="Gohl D.M."/>
        </authorList>
    </citation>
    <scope>NUCLEOTIDE SEQUENCE</scope>
    <source>
        <strain evidence="2">Duluth1</strain>
        <tissue evidence="2">Whole animal</tissue>
    </source>
</reference>
<comment type="caution">
    <text evidence="2">The sequence shown here is derived from an EMBL/GenBank/DDBJ whole genome shotgun (WGS) entry which is preliminary data.</text>
</comment>
<evidence type="ECO:0000256" key="1">
    <source>
        <dbReference type="SAM" id="MobiDB-lite"/>
    </source>
</evidence>
<name>A0A9D4M635_DREPO</name>
<feature type="compositionally biased region" description="Basic and acidic residues" evidence="1">
    <location>
        <begin position="39"/>
        <end position="56"/>
    </location>
</feature>
<gene>
    <name evidence="2" type="ORF">DPMN_034069</name>
</gene>
<organism evidence="2 3">
    <name type="scientific">Dreissena polymorpha</name>
    <name type="common">Zebra mussel</name>
    <name type="synonym">Mytilus polymorpha</name>
    <dbReference type="NCBI Taxonomy" id="45954"/>
    <lineage>
        <taxon>Eukaryota</taxon>
        <taxon>Metazoa</taxon>
        <taxon>Spiralia</taxon>
        <taxon>Lophotrochozoa</taxon>
        <taxon>Mollusca</taxon>
        <taxon>Bivalvia</taxon>
        <taxon>Autobranchia</taxon>
        <taxon>Heteroconchia</taxon>
        <taxon>Euheterodonta</taxon>
        <taxon>Imparidentia</taxon>
        <taxon>Neoheterodontei</taxon>
        <taxon>Myida</taxon>
        <taxon>Dreissenoidea</taxon>
        <taxon>Dreissenidae</taxon>
        <taxon>Dreissena</taxon>
    </lineage>
</organism>